<accession>A0ABY8CRH8</accession>
<sequence length="134" mass="15382">MRLASIHLFPSVEKCVEALADTLVSLERPDSDEQENLEAIAAFLQTILTKMPDHLGIPFRILTLIFDAWPLAATGKPFHALDLARRIDQVDRWEHSRLAFRRTLIAFYRPFTIFAFYSELCKQDVLVGAHTKQN</sequence>
<protein>
    <submittedName>
        <fullName evidence="1">Uncharacterized protein</fullName>
    </submittedName>
</protein>
<dbReference type="EMBL" id="CP120370">
    <property type="protein sequence ID" value="WEX81258.1"/>
    <property type="molecule type" value="Genomic_DNA"/>
</dbReference>
<dbReference type="RefSeq" id="WP_280731999.1">
    <property type="nucleotide sequence ID" value="NZ_CP120367.1"/>
</dbReference>
<dbReference type="Proteomes" id="UP001235547">
    <property type="component" value="Chromosome 2"/>
</dbReference>
<gene>
    <name evidence="1" type="ORF">PYH38_000652</name>
</gene>
<organism evidence="1 2">
    <name type="scientific">Sinorhizobium numidicum</name>
    <dbReference type="NCBI Taxonomy" id="680248"/>
    <lineage>
        <taxon>Bacteria</taxon>
        <taxon>Pseudomonadati</taxon>
        <taxon>Pseudomonadota</taxon>
        <taxon>Alphaproteobacteria</taxon>
        <taxon>Hyphomicrobiales</taxon>
        <taxon>Rhizobiaceae</taxon>
        <taxon>Sinorhizobium/Ensifer group</taxon>
        <taxon>Sinorhizobium</taxon>
    </lineage>
</organism>
<reference evidence="1 2" key="1">
    <citation type="submission" date="2023-03" db="EMBL/GenBank/DDBJ databases">
        <authorList>
            <person name="Kaur S."/>
            <person name="Espinosa-Saiz D."/>
            <person name="Velazquez E."/>
            <person name="Menendez E."/>
            <person name="diCenzo G.C."/>
        </authorList>
    </citation>
    <scope>NUCLEOTIDE SEQUENCE [LARGE SCALE GENOMIC DNA]</scope>
    <source>
        <strain evidence="1 2">LMG 27395</strain>
    </source>
</reference>
<evidence type="ECO:0000313" key="1">
    <source>
        <dbReference type="EMBL" id="WEX81258.1"/>
    </source>
</evidence>
<name>A0ABY8CRH8_9HYPH</name>
<evidence type="ECO:0000313" key="2">
    <source>
        <dbReference type="Proteomes" id="UP001235547"/>
    </source>
</evidence>
<keyword evidence="2" id="KW-1185">Reference proteome</keyword>
<proteinExistence type="predicted"/>